<dbReference type="PRINTS" id="PR00722">
    <property type="entry name" value="CHYMOTRYPSIN"/>
</dbReference>
<dbReference type="Pfam" id="PF00089">
    <property type="entry name" value="Trypsin"/>
    <property type="match status" value="1"/>
</dbReference>
<dbReference type="Proteomes" id="UP000283543">
    <property type="component" value="Unassembled WGS sequence"/>
</dbReference>
<reference evidence="15 16" key="1">
    <citation type="submission" date="2018-08" db="EMBL/GenBank/DDBJ databases">
        <title>Aphanomyces genome sequencing and annotation.</title>
        <authorList>
            <person name="Minardi D."/>
            <person name="Oidtmann B."/>
            <person name="Van Der Giezen M."/>
            <person name="Studholme D.J."/>
        </authorList>
    </citation>
    <scope>NUCLEOTIDE SEQUENCE [LARGE SCALE GENOMIC DNA]</scope>
    <source>
        <strain evidence="13 17">197901</strain>
        <strain evidence="11 19">D2</strain>
        <strain evidence="14 21">FDL457</strain>
        <strain evidence="8 15">Kv</strain>
        <strain evidence="12 16">SA</strain>
        <strain evidence="10 20">Si</strain>
        <strain evidence="9 18">Yx</strain>
    </source>
</reference>
<dbReference type="EMBL" id="QUSZ01006887">
    <property type="protein sequence ID" value="RHY04262.1"/>
    <property type="molecule type" value="Genomic_DNA"/>
</dbReference>
<dbReference type="InterPro" id="IPR043504">
    <property type="entry name" value="Peptidase_S1_PA_chymotrypsin"/>
</dbReference>
<dbReference type="PANTHER" id="PTHR24276:SF98">
    <property type="entry name" value="FI18310P1-RELATED"/>
    <property type="match status" value="1"/>
</dbReference>
<evidence type="ECO:0000313" key="17">
    <source>
        <dbReference type="Proteomes" id="UP000266196"/>
    </source>
</evidence>
<dbReference type="Proteomes" id="UP000265716">
    <property type="component" value="Unassembled WGS sequence"/>
</dbReference>
<dbReference type="FunFam" id="2.40.10.10:FF:000002">
    <property type="entry name" value="Transmembrane protease serine"/>
    <property type="match status" value="1"/>
</dbReference>
<dbReference type="EMBL" id="QUTB01011800">
    <property type="protein sequence ID" value="RHY37172.1"/>
    <property type="molecule type" value="Genomic_DNA"/>
</dbReference>
<evidence type="ECO:0000313" key="15">
    <source>
        <dbReference type="Proteomes" id="UP000265427"/>
    </source>
</evidence>
<evidence type="ECO:0000256" key="3">
    <source>
        <dbReference type="ARBA" id="ARBA00023026"/>
    </source>
</evidence>
<name>A0A397DVB6_APHAT</name>
<evidence type="ECO:0000313" key="12">
    <source>
        <dbReference type="EMBL" id="RHY68931.1"/>
    </source>
</evidence>
<dbReference type="EMBL" id="QUTC01003660">
    <property type="protein sequence ID" value="RHY68931.1"/>
    <property type="molecule type" value="Genomic_DNA"/>
</dbReference>
<dbReference type="SMART" id="SM00020">
    <property type="entry name" value="Tryp_SPc"/>
    <property type="match status" value="1"/>
</dbReference>
<evidence type="ECO:0000313" key="16">
    <source>
        <dbReference type="Proteomes" id="UP000265716"/>
    </source>
</evidence>
<feature type="chain" id="PRO_5035663000" description="Peptidase S1 domain-containing protein" evidence="6">
    <location>
        <begin position="17"/>
        <end position="254"/>
    </location>
</feature>
<dbReference type="PROSITE" id="PS50240">
    <property type="entry name" value="TRYPSIN_DOM"/>
    <property type="match status" value="1"/>
</dbReference>
<gene>
    <name evidence="9" type="ORF">DYB25_002386</name>
    <name evidence="14" type="ORF">DYB26_001948</name>
    <name evidence="11" type="ORF">DYB30_008306</name>
    <name evidence="13" type="ORF">DYB31_004605</name>
    <name evidence="10" type="ORF">DYB34_000454</name>
    <name evidence="8" type="ORF">DYB36_001058</name>
    <name evidence="12" type="ORF">DYB38_005809</name>
</gene>
<evidence type="ECO:0000313" key="11">
    <source>
        <dbReference type="EMBL" id="RHY39225.1"/>
    </source>
</evidence>
<dbReference type="SUPFAM" id="SSF50494">
    <property type="entry name" value="Trypsin-like serine proteases"/>
    <property type="match status" value="1"/>
</dbReference>
<organism evidence="12 16">
    <name type="scientific">Aphanomyces astaci</name>
    <name type="common">Crayfish plague agent</name>
    <dbReference type="NCBI Taxonomy" id="112090"/>
    <lineage>
        <taxon>Eukaryota</taxon>
        <taxon>Sar</taxon>
        <taxon>Stramenopiles</taxon>
        <taxon>Oomycota</taxon>
        <taxon>Saprolegniomycetes</taxon>
        <taxon>Saprolegniales</taxon>
        <taxon>Verrucalvaceae</taxon>
        <taxon>Aphanomyces</taxon>
    </lineage>
</organism>
<dbReference type="CDD" id="cd00190">
    <property type="entry name" value="Tryp_SPc"/>
    <property type="match status" value="1"/>
</dbReference>
<comment type="similarity">
    <text evidence="1">Belongs to the peptidase S1 family.</text>
</comment>
<keyword evidence="4" id="KW-1015">Disulfide bond</keyword>
<evidence type="ECO:0000256" key="4">
    <source>
        <dbReference type="ARBA" id="ARBA00023157"/>
    </source>
</evidence>
<proteinExistence type="inferred from homology"/>
<dbReference type="InterPro" id="IPR001314">
    <property type="entry name" value="Peptidase_S1A"/>
</dbReference>
<dbReference type="InterPro" id="IPR001254">
    <property type="entry name" value="Trypsin_dom"/>
</dbReference>
<dbReference type="Proteomes" id="UP000286510">
    <property type="component" value="Unassembled WGS sequence"/>
</dbReference>
<evidence type="ECO:0000313" key="14">
    <source>
        <dbReference type="EMBL" id="RHZ42881.1"/>
    </source>
</evidence>
<dbReference type="EMBL" id="QUTA01004580">
    <property type="protein sequence ID" value="RHY19217.1"/>
    <property type="molecule type" value="Genomic_DNA"/>
</dbReference>
<evidence type="ECO:0000256" key="6">
    <source>
        <dbReference type="SAM" id="SignalP"/>
    </source>
</evidence>
<dbReference type="Proteomes" id="UP000265427">
    <property type="component" value="Unassembled WGS sequence"/>
</dbReference>
<dbReference type="Gene3D" id="2.40.10.10">
    <property type="entry name" value="Trypsin-like serine proteases"/>
    <property type="match status" value="1"/>
</dbReference>
<dbReference type="EMBL" id="QUTD01011810">
    <property type="protein sequence ID" value="RHY39225.1"/>
    <property type="molecule type" value="Genomic_DNA"/>
</dbReference>
<dbReference type="VEuPathDB" id="FungiDB:H257_10233"/>
<evidence type="ECO:0000313" key="8">
    <source>
        <dbReference type="EMBL" id="RHY04262.1"/>
    </source>
</evidence>
<dbReference type="Proteomes" id="UP000266196">
    <property type="component" value="Unassembled WGS sequence"/>
</dbReference>
<keyword evidence="2 6" id="KW-0732">Signal</keyword>
<feature type="domain" description="Peptidase S1" evidence="7">
    <location>
        <begin position="20"/>
        <end position="244"/>
    </location>
</feature>
<keyword evidence="5" id="KW-0325">Glycoprotein</keyword>
<evidence type="ECO:0000256" key="1">
    <source>
        <dbReference type="ARBA" id="ARBA00007664"/>
    </source>
</evidence>
<evidence type="ECO:0000313" key="13">
    <source>
        <dbReference type="EMBL" id="RHZ17590.1"/>
    </source>
</evidence>
<dbReference type="PANTHER" id="PTHR24276">
    <property type="entry name" value="POLYSERASE-RELATED"/>
    <property type="match status" value="1"/>
</dbReference>
<sequence>MVKTSFLAIFASVAVAQHKIINGTEAPIGKYLYVTGLREKPTSNNRCGGILIAPKYVLTGTFCSDALAAYTSVGSHYLSGDRDGERLKVVKRIVHPHFNRTTNEYDFAILELESASKVTPVNVAFSDNDVVNATQGTVRGWGKFSNSGQLSPVLREGNVKIWSNLDCEKAVKHIGPVFSSMICAGGGDKDWCNGDHGAPLTVSKGGDEYVVGVASWGGFCASKNVPSVYARVSSARDFIQPYLPTQPTTTKPTC</sequence>
<keyword evidence="3" id="KW-0843">Virulence</keyword>
<dbReference type="GO" id="GO:0006508">
    <property type="term" value="P:proteolysis"/>
    <property type="evidence" value="ECO:0007669"/>
    <property type="project" value="InterPro"/>
</dbReference>
<evidence type="ECO:0000256" key="5">
    <source>
        <dbReference type="ARBA" id="ARBA00023180"/>
    </source>
</evidence>
<dbReference type="AlphaFoldDB" id="A0A397DVB6"/>
<evidence type="ECO:0000313" key="18">
    <source>
        <dbReference type="Proteomes" id="UP000266239"/>
    </source>
</evidence>
<evidence type="ECO:0000259" key="7">
    <source>
        <dbReference type="PROSITE" id="PS50240"/>
    </source>
</evidence>
<evidence type="ECO:0000313" key="9">
    <source>
        <dbReference type="EMBL" id="RHY19217.1"/>
    </source>
</evidence>
<feature type="signal peptide" evidence="6">
    <location>
        <begin position="1"/>
        <end position="16"/>
    </location>
</feature>
<evidence type="ECO:0000256" key="2">
    <source>
        <dbReference type="ARBA" id="ARBA00022729"/>
    </source>
</evidence>
<evidence type="ECO:0000313" key="10">
    <source>
        <dbReference type="EMBL" id="RHY37172.1"/>
    </source>
</evidence>
<dbReference type="InterPro" id="IPR050430">
    <property type="entry name" value="Peptidase_S1"/>
</dbReference>
<dbReference type="Proteomes" id="UP000266643">
    <property type="component" value="Unassembled WGS sequence"/>
</dbReference>
<accession>A0A397DVB6</accession>
<protein>
    <recommendedName>
        <fullName evidence="7">Peptidase S1 domain-containing protein</fullName>
    </recommendedName>
</protein>
<comment type="caution">
    <text evidence="12">The sequence shown here is derived from an EMBL/GenBank/DDBJ whole genome shotgun (WGS) entry which is preliminary data.</text>
</comment>
<dbReference type="EMBL" id="QUTE01009671">
    <property type="protein sequence ID" value="RHZ17590.1"/>
    <property type="molecule type" value="Genomic_DNA"/>
</dbReference>
<dbReference type="InterPro" id="IPR009003">
    <property type="entry name" value="Peptidase_S1_PA"/>
</dbReference>
<evidence type="ECO:0000313" key="21">
    <source>
        <dbReference type="Proteomes" id="UP000286510"/>
    </source>
</evidence>
<dbReference type="EMBL" id="QUTF01000257">
    <property type="protein sequence ID" value="RHZ42881.1"/>
    <property type="molecule type" value="Genomic_DNA"/>
</dbReference>
<evidence type="ECO:0000313" key="20">
    <source>
        <dbReference type="Proteomes" id="UP000283543"/>
    </source>
</evidence>
<evidence type="ECO:0000313" key="19">
    <source>
        <dbReference type="Proteomes" id="UP000266643"/>
    </source>
</evidence>
<dbReference type="GO" id="GO:0004252">
    <property type="term" value="F:serine-type endopeptidase activity"/>
    <property type="evidence" value="ECO:0007669"/>
    <property type="project" value="InterPro"/>
</dbReference>
<dbReference type="Proteomes" id="UP000266239">
    <property type="component" value="Unassembled WGS sequence"/>
</dbReference>